<dbReference type="OrthoDB" id="6627613at2759"/>
<dbReference type="InterPro" id="IPR037493">
    <property type="entry name" value="ExoIII-like"/>
</dbReference>
<dbReference type="Pfam" id="PF03372">
    <property type="entry name" value="Exo_endo_phos"/>
    <property type="match status" value="1"/>
</dbReference>
<dbReference type="CDD" id="cd09076">
    <property type="entry name" value="L1-EN"/>
    <property type="match status" value="1"/>
</dbReference>
<dbReference type="AlphaFoldDB" id="A0A8S3WBD1"/>
<comment type="caution">
    <text evidence="2">The sequence shown here is derived from an EMBL/GenBank/DDBJ whole genome shotgun (WGS) entry which is preliminary data.</text>
</comment>
<dbReference type="GO" id="GO:0006281">
    <property type="term" value="P:DNA repair"/>
    <property type="evidence" value="ECO:0007669"/>
    <property type="project" value="InterPro"/>
</dbReference>
<dbReference type="EMBL" id="CAJQZP010000242">
    <property type="protein sequence ID" value="CAG4950961.1"/>
    <property type="molecule type" value="Genomic_DNA"/>
</dbReference>
<protein>
    <submittedName>
        <fullName evidence="2">(apollo) hypothetical protein</fullName>
    </submittedName>
</protein>
<accession>A0A8S3WBD1</accession>
<evidence type="ECO:0000313" key="3">
    <source>
        <dbReference type="Proteomes" id="UP000691718"/>
    </source>
</evidence>
<dbReference type="GO" id="GO:0008311">
    <property type="term" value="F:double-stranded DNA 3'-5' DNA exonuclease activity"/>
    <property type="evidence" value="ECO:0007669"/>
    <property type="project" value="InterPro"/>
</dbReference>
<evidence type="ECO:0000313" key="2">
    <source>
        <dbReference type="EMBL" id="CAG4950961.1"/>
    </source>
</evidence>
<sequence length="193" mass="22097">MEKQFSLRIGTWNVQTMLQAGKMDEVGRELKTYNLDLIALQEIRWQGTGTIDKDEYTLHYSCADIQGHRGTGFIITKKLRTCVLGFEPVNDRLCKIRIKGKLYNTTYVCAYSPTEDASDEDKEKFYEELHTLCSKVPKYDALCVLGDFNAKVGKENVYADVIGCSLAKSLKKSVQMNQLFVDTYREITYEKNS</sequence>
<dbReference type="InterPro" id="IPR005135">
    <property type="entry name" value="Endo/exonuclease/phosphatase"/>
</dbReference>
<dbReference type="PANTHER" id="PTHR43250:SF2">
    <property type="entry name" value="EXODEOXYRIBONUCLEASE III"/>
    <property type="match status" value="1"/>
</dbReference>
<dbReference type="PANTHER" id="PTHR43250">
    <property type="entry name" value="EXODEOXYRIBONUCLEASE III"/>
    <property type="match status" value="1"/>
</dbReference>
<feature type="domain" description="Endonuclease/exonuclease/phosphatase" evidence="1">
    <location>
        <begin position="10"/>
        <end position="150"/>
    </location>
</feature>
<name>A0A8S3WBD1_PARAO</name>
<proteinExistence type="predicted"/>
<reference evidence="2" key="1">
    <citation type="submission" date="2021-04" db="EMBL/GenBank/DDBJ databases">
        <authorList>
            <person name="Tunstrom K."/>
        </authorList>
    </citation>
    <scope>NUCLEOTIDE SEQUENCE</scope>
</reference>
<organism evidence="2 3">
    <name type="scientific">Parnassius apollo</name>
    <name type="common">Apollo butterfly</name>
    <name type="synonym">Papilio apollo</name>
    <dbReference type="NCBI Taxonomy" id="110799"/>
    <lineage>
        <taxon>Eukaryota</taxon>
        <taxon>Metazoa</taxon>
        <taxon>Ecdysozoa</taxon>
        <taxon>Arthropoda</taxon>
        <taxon>Hexapoda</taxon>
        <taxon>Insecta</taxon>
        <taxon>Pterygota</taxon>
        <taxon>Neoptera</taxon>
        <taxon>Endopterygota</taxon>
        <taxon>Lepidoptera</taxon>
        <taxon>Glossata</taxon>
        <taxon>Ditrysia</taxon>
        <taxon>Papilionoidea</taxon>
        <taxon>Papilionidae</taxon>
        <taxon>Parnassiinae</taxon>
        <taxon>Parnassini</taxon>
        <taxon>Parnassius</taxon>
        <taxon>Parnassius</taxon>
    </lineage>
</organism>
<keyword evidence="3" id="KW-1185">Reference proteome</keyword>
<gene>
    <name evidence="2" type="ORF">PAPOLLO_LOCUS4302</name>
</gene>
<dbReference type="Proteomes" id="UP000691718">
    <property type="component" value="Unassembled WGS sequence"/>
</dbReference>
<evidence type="ECO:0000259" key="1">
    <source>
        <dbReference type="Pfam" id="PF03372"/>
    </source>
</evidence>